<dbReference type="AlphaFoldDB" id="A0A6P1C880"/>
<organism evidence="1 2">
    <name type="scientific">Rhizobium tropici</name>
    <dbReference type="NCBI Taxonomy" id="398"/>
    <lineage>
        <taxon>Bacteria</taxon>
        <taxon>Pseudomonadati</taxon>
        <taxon>Pseudomonadota</taxon>
        <taxon>Alphaproteobacteria</taxon>
        <taxon>Hyphomicrobiales</taxon>
        <taxon>Rhizobiaceae</taxon>
        <taxon>Rhizobium/Agrobacterium group</taxon>
        <taxon>Rhizobium</taxon>
    </lineage>
</organism>
<accession>A0A6P1C880</accession>
<dbReference type="InterPro" id="IPR010982">
    <property type="entry name" value="Lambda_DNA-bd_dom_sf"/>
</dbReference>
<comment type="caution">
    <text evidence="1">The sequence shown here is derived from an EMBL/GenBank/DDBJ whole genome shotgun (WGS) entry which is preliminary data.</text>
</comment>
<sequence>MNRPKRTRLTQMLLNEQNRRGMTESELGAKYGFSQQAFSSWKAGVVPRPKMYAALAEFLQISVDQMSELADEAKASTGTTKLPNIGAPLMGRGSSESIIVEQFAVGFAAPNVSNCYAVRVDGHHLWVDPRITPLPGNTVLIRTKDHAALATWPISVQEDQEVHVVTLAELA</sequence>
<dbReference type="Gene3D" id="1.10.260.40">
    <property type="entry name" value="lambda repressor-like DNA-binding domains"/>
    <property type="match status" value="1"/>
</dbReference>
<dbReference type="SUPFAM" id="SSF47413">
    <property type="entry name" value="lambda repressor-like DNA-binding domains"/>
    <property type="match status" value="1"/>
</dbReference>
<proteinExistence type="predicted"/>
<dbReference type="Proteomes" id="UP000471190">
    <property type="component" value="Unassembled WGS sequence"/>
</dbReference>
<evidence type="ECO:0000313" key="1">
    <source>
        <dbReference type="EMBL" id="NEV13370.1"/>
    </source>
</evidence>
<reference evidence="1 2" key="1">
    <citation type="submission" date="2020-02" db="EMBL/GenBank/DDBJ databases">
        <title>Draft genome sequence of Rhizobium tropici.</title>
        <authorList>
            <person name="Khayi S."/>
            <person name="Jemo M."/>
        </authorList>
    </citation>
    <scope>NUCLEOTIDE SEQUENCE [LARGE SCALE GENOMIC DNA]</scope>
    <source>
        <strain evidence="1 2">A12</strain>
    </source>
</reference>
<name>A0A6P1C880_RHITR</name>
<dbReference type="EMBL" id="JAADZA010000025">
    <property type="protein sequence ID" value="NEV13370.1"/>
    <property type="molecule type" value="Genomic_DNA"/>
</dbReference>
<evidence type="ECO:0000313" key="2">
    <source>
        <dbReference type="Proteomes" id="UP000471190"/>
    </source>
</evidence>
<gene>
    <name evidence="1" type="ORF">GXW80_20475</name>
</gene>
<dbReference type="GO" id="GO:0003677">
    <property type="term" value="F:DNA binding"/>
    <property type="evidence" value="ECO:0007669"/>
    <property type="project" value="InterPro"/>
</dbReference>
<protein>
    <submittedName>
        <fullName evidence="1">Helix-turn-helix transcriptional regulator</fullName>
    </submittedName>
</protein>